<protein>
    <recommendedName>
        <fullName evidence="2">Molybdenum carrier</fullName>
    </recommendedName>
</protein>
<dbReference type="InterPro" id="IPR024755">
    <property type="entry name" value="cpYpsA"/>
</dbReference>
<gene>
    <name evidence="1" type="ORF">LCGC14_0430070</name>
</gene>
<reference evidence="1" key="1">
    <citation type="journal article" date="2015" name="Nature">
        <title>Complex archaea that bridge the gap between prokaryotes and eukaryotes.</title>
        <authorList>
            <person name="Spang A."/>
            <person name="Saw J.H."/>
            <person name="Jorgensen S.L."/>
            <person name="Zaremba-Niedzwiedzka K."/>
            <person name="Martijn J."/>
            <person name="Lind A.E."/>
            <person name="van Eijk R."/>
            <person name="Schleper C."/>
            <person name="Guy L."/>
            <person name="Ettema T.J."/>
        </authorList>
    </citation>
    <scope>NUCLEOTIDE SEQUENCE</scope>
</reference>
<accession>A0A0F9VAI7</accession>
<comment type="caution">
    <text evidence="1">The sequence shown here is derived from an EMBL/GenBank/DDBJ whole genome shotgun (WGS) entry which is preliminary data.</text>
</comment>
<evidence type="ECO:0000313" key="1">
    <source>
        <dbReference type="EMBL" id="KKN70576.1"/>
    </source>
</evidence>
<dbReference type="Pfam" id="PF12694">
    <property type="entry name" value="cpYpsA"/>
    <property type="match status" value="1"/>
</dbReference>
<evidence type="ECO:0008006" key="2">
    <source>
        <dbReference type="Google" id="ProtNLM"/>
    </source>
</evidence>
<dbReference type="AlphaFoldDB" id="A0A0F9VAI7"/>
<sequence length="151" mass="16385">MPLRKIISGGQTGADQGGLVAGKKLLLETGGTAPYNWMTDEGPFLELESHFGLVMGPYDRAIYPKRTKRNVEDSDGTVLFGRMSSAGSKLTIRFCKALGKPYIVNPNVRVLKRFVEINNIEILNVAGNRESKNPGIAGSTIETLVEAFGEV</sequence>
<name>A0A0F9VAI7_9ZZZZ</name>
<dbReference type="EMBL" id="LAZR01000401">
    <property type="protein sequence ID" value="KKN70576.1"/>
    <property type="molecule type" value="Genomic_DNA"/>
</dbReference>
<proteinExistence type="predicted"/>
<dbReference type="Gene3D" id="3.40.50.450">
    <property type="match status" value="1"/>
</dbReference>
<organism evidence="1">
    <name type="scientific">marine sediment metagenome</name>
    <dbReference type="NCBI Taxonomy" id="412755"/>
    <lineage>
        <taxon>unclassified sequences</taxon>
        <taxon>metagenomes</taxon>
        <taxon>ecological metagenomes</taxon>
    </lineage>
</organism>